<dbReference type="RefSeq" id="WP_073247921.1">
    <property type="nucleotide sequence ID" value="NZ_FQVG01000007.1"/>
</dbReference>
<sequence length="119" mass="12846">MKIVISAKGQDINDLMDVRFGRCRYFQIHNLETGEFKVLENAGQKSGGGAGIAAAQQIIDEGVDVVITGSLGPNAFDLINKAGIKAYKCDEISIKEVIEKFKNGELQEINIAGPSHHGM</sequence>
<accession>A0A1M4UHD8</accession>
<dbReference type="InterPro" id="IPR003731">
    <property type="entry name" value="Di-Nase_FeMo-co_biosynth"/>
</dbReference>
<name>A0A1M4UHD8_9CLOT</name>
<evidence type="ECO:0000313" key="2">
    <source>
        <dbReference type="EMBL" id="SHE55970.1"/>
    </source>
</evidence>
<evidence type="ECO:0000259" key="1">
    <source>
        <dbReference type="Pfam" id="PF02579"/>
    </source>
</evidence>
<dbReference type="Proteomes" id="UP000184423">
    <property type="component" value="Unassembled WGS sequence"/>
</dbReference>
<dbReference type="Pfam" id="PF02579">
    <property type="entry name" value="Nitro_FeMo-Co"/>
    <property type="match status" value="1"/>
</dbReference>
<dbReference type="InterPro" id="IPR036105">
    <property type="entry name" value="DiNase_FeMo-co_biosyn_sf"/>
</dbReference>
<organism evidence="2 3">
    <name type="scientific">Caloramator proteoclasticus DSM 10124</name>
    <dbReference type="NCBI Taxonomy" id="1121262"/>
    <lineage>
        <taxon>Bacteria</taxon>
        <taxon>Bacillati</taxon>
        <taxon>Bacillota</taxon>
        <taxon>Clostridia</taxon>
        <taxon>Eubacteriales</taxon>
        <taxon>Clostridiaceae</taxon>
        <taxon>Caloramator</taxon>
    </lineage>
</organism>
<keyword evidence="3" id="KW-1185">Reference proteome</keyword>
<proteinExistence type="predicted"/>
<dbReference type="Gene3D" id="3.30.420.130">
    <property type="entry name" value="Dinitrogenase iron-molybdenum cofactor biosynthesis domain"/>
    <property type="match status" value="1"/>
</dbReference>
<dbReference type="EMBL" id="FQVG01000007">
    <property type="protein sequence ID" value="SHE55970.1"/>
    <property type="molecule type" value="Genomic_DNA"/>
</dbReference>
<reference evidence="3" key="1">
    <citation type="submission" date="2016-11" db="EMBL/GenBank/DDBJ databases">
        <authorList>
            <person name="Varghese N."/>
            <person name="Submissions S."/>
        </authorList>
    </citation>
    <scope>NUCLEOTIDE SEQUENCE [LARGE SCALE GENOMIC DNA]</scope>
    <source>
        <strain evidence="3">DSM 10124</strain>
    </source>
</reference>
<protein>
    <submittedName>
        <fullName evidence="2">Predicted Fe-Mo cluster-binding protein, NifX family</fullName>
    </submittedName>
</protein>
<gene>
    <name evidence="2" type="ORF">SAMN02746091_00662</name>
</gene>
<dbReference type="PANTHER" id="PTHR42983:SF1">
    <property type="entry name" value="IRON-MOLYBDENUM PROTEIN"/>
    <property type="match status" value="1"/>
</dbReference>
<evidence type="ECO:0000313" key="3">
    <source>
        <dbReference type="Proteomes" id="UP000184423"/>
    </source>
</evidence>
<dbReference type="SUPFAM" id="SSF53146">
    <property type="entry name" value="Nitrogenase accessory factor-like"/>
    <property type="match status" value="1"/>
</dbReference>
<dbReference type="PANTHER" id="PTHR42983">
    <property type="entry name" value="DINITROGENASE IRON-MOLYBDENUM COFACTOR PROTEIN-RELATED"/>
    <property type="match status" value="1"/>
</dbReference>
<dbReference type="AlphaFoldDB" id="A0A1M4UHD8"/>
<feature type="domain" description="Dinitrogenase iron-molybdenum cofactor biosynthesis" evidence="1">
    <location>
        <begin position="16"/>
        <end position="102"/>
    </location>
</feature>